<dbReference type="Gene3D" id="3.40.50.300">
    <property type="entry name" value="P-loop containing nucleotide triphosphate hydrolases"/>
    <property type="match status" value="1"/>
</dbReference>
<keyword evidence="3" id="KW-1185">Reference proteome</keyword>
<dbReference type="PANTHER" id="PTHR37512:SF1">
    <property type="entry name" value="NADR_TTD14 AAA DOMAIN-CONTAINING PROTEIN"/>
    <property type="match status" value="1"/>
</dbReference>
<dbReference type="EMBL" id="CP053085">
    <property type="protein sequence ID" value="QJR36399.1"/>
    <property type="molecule type" value="Genomic_DNA"/>
</dbReference>
<dbReference type="SUPFAM" id="SSF52540">
    <property type="entry name" value="P-loop containing nucleoside triphosphate hydrolases"/>
    <property type="match status" value="1"/>
</dbReference>
<evidence type="ECO:0000259" key="1">
    <source>
        <dbReference type="Pfam" id="PF13521"/>
    </source>
</evidence>
<name>A0A6M4IRM8_9BACT</name>
<dbReference type="InterPro" id="IPR027417">
    <property type="entry name" value="P-loop_NTPase"/>
</dbReference>
<keyword evidence="2" id="KW-0547">Nucleotide-binding</keyword>
<dbReference type="PANTHER" id="PTHR37512">
    <property type="entry name" value="TRIFUNCTIONAL NAD BIOSYNTHESIS/REGULATOR PROTEIN NADR"/>
    <property type="match status" value="1"/>
</dbReference>
<dbReference type="InterPro" id="IPR038727">
    <property type="entry name" value="NadR/Ttd14_AAA_dom"/>
</dbReference>
<accession>A0A6M4IRM8</accession>
<organism evidence="2 3">
    <name type="scientific">Gemmatimonas groenlandica</name>
    <dbReference type="NCBI Taxonomy" id="2732249"/>
    <lineage>
        <taxon>Bacteria</taxon>
        <taxon>Pseudomonadati</taxon>
        <taxon>Gemmatimonadota</taxon>
        <taxon>Gemmatimonadia</taxon>
        <taxon>Gemmatimonadales</taxon>
        <taxon>Gemmatimonadaceae</taxon>
        <taxon>Gemmatimonas</taxon>
    </lineage>
</organism>
<dbReference type="KEGG" id="ggr:HKW67_13235"/>
<dbReference type="GO" id="GO:0005524">
    <property type="term" value="F:ATP binding"/>
    <property type="evidence" value="ECO:0007669"/>
    <property type="project" value="UniProtKB-KW"/>
</dbReference>
<reference evidence="2 3" key="1">
    <citation type="submission" date="2020-05" db="EMBL/GenBank/DDBJ databases">
        <title>Complete genome sequence of Gemmatimonas greenlandica TET16.</title>
        <authorList>
            <person name="Zeng Y."/>
        </authorList>
    </citation>
    <scope>NUCLEOTIDE SEQUENCE [LARGE SCALE GENOMIC DNA]</scope>
    <source>
        <strain evidence="2 3">TET16</strain>
    </source>
</reference>
<sequence length="199" mass="21719">MASIGGADAPRERSRELTRALTRVVLTGSESVGKTTLGAQLAARFGVACVPEFVRDYAAAKGAPLDFRDHGPIAKGQMALEDANIAAATARGDALLLQDTDLVSTVVYCHHYFGRCPEFIEQAAIARRPTHYLLLDIDVPWIADGIRDRGEQRDEVQALFRETLARFDAPVTVVRGKWDERLATAAALIDVLLDTHRHG</sequence>
<dbReference type="AlphaFoldDB" id="A0A6M4IRM8"/>
<feature type="domain" description="NadR/Ttd14 AAA" evidence="1">
    <location>
        <begin position="23"/>
        <end position="181"/>
    </location>
</feature>
<gene>
    <name evidence="2" type="ORF">HKW67_13235</name>
</gene>
<evidence type="ECO:0000313" key="2">
    <source>
        <dbReference type="EMBL" id="QJR36399.1"/>
    </source>
</evidence>
<protein>
    <submittedName>
        <fullName evidence="2">ATP-binding protein</fullName>
    </submittedName>
</protein>
<evidence type="ECO:0000313" key="3">
    <source>
        <dbReference type="Proteomes" id="UP000500938"/>
    </source>
</evidence>
<keyword evidence="2" id="KW-0067">ATP-binding</keyword>
<dbReference type="InterPro" id="IPR052735">
    <property type="entry name" value="NAD_biosynth-regulator"/>
</dbReference>
<proteinExistence type="predicted"/>
<dbReference type="Proteomes" id="UP000500938">
    <property type="component" value="Chromosome"/>
</dbReference>
<dbReference type="Pfam" id="PF13521">
    <property type="entry name" value="AAA_28"/>
    <property type="match status" value="1"/>
</dbReference>